<dbReference type="PROSITE" id="PS01124">
    <property type="entry name" value="HTH_ARAC_FAMILY_2"/>
    <property type="match status" value="1"/>
</dbReference>
<evidence type="ECO:0000313" key="5">
    <source>
        <dbReference type="EMBL" id="MFC5468522.1"/>
    </source>
</evidence>
<keyword evidence="1" id="KW-0805">Transcription regulation</keyword>
<sequence length="50" mass="5711">MVGQQRLTDLTIQAIAQAVGIADYNYFTRLFHKKTGTSPAEFRKKRRGLI</sequence>
<dbReference type="InterPro" id="IPR020449">
    <property type="entry name" value="Tscrpt_reg_AraC-type_HTH"/>
</dbReference>
<dbReference type="EMBL" id="JBHSMH010000015">
    <property type="protein sequence ID" value="MFC5468522.1"/>
    <property type="molecule type" value="Genomic_DNA"/>
</dbReference>
<dbReference type="SUPFAM" id="SSF46689">
    <property type="entry name" value="Homeodomain-like"/>
    <property type="match status" value="1"/>
</dbReference>
<dbReference type="Proteomes" id="UP001596105">
    <property type="component" value="Unassembled WGS sequence"/>
</dbReference>
<gene>
    <name evidence="5" type="ORF">ACFPPD_07300</name>
</gene>
<dbReference type="InterPro" id="IPR009057">
    <property type="entry name" value="Homeodomain-like_sf"/>
</dbReference>
<evidence type="ECO:0000256" key="1">
    <source>
        <dbReference type="ARBA" id="ARBA00023015"/>
    </source>
</evidence>
<keyword evidence="3" id="KW-0804">Transcription</keyword>
<organism evidence="5 6">
    <name type="scientific">Cohnella suwonensis</name>
    <dbReference type="NCBI Taxonomy" id="696072"/>
    <lineage>
        <taxon>Bacteria</taxon>
        <taxon>Bacillati</taxon>
        <taxon>Bacillota</taxon>
        <taxon>Bacilli</taxon>
        <taxon>Bacillales</taxon>
        <taxon>Paenibacillaceae</taxon>
        <taxon>Cohnella</taxon>
    </lineage>
</organism>
<proteinExistence type="predicted"/>
<dbReference type="Pfam" id="PF00165">
    <property type="entry name" value="HTH_AraC"/>
    <property type="match status" value="1"/>
</dbReference>
<name>A0ABW0LU71_9BACL</name>
<dbReference type="PRINTS" id="PR00032">
    <property type="entry name" value="HTHARAC"/>
</dbReference>
<dbReference type="RefSeq" id="WP_209750054.1">
    <property type="nucleotide sequence ID" value="NZ_JBHSMH010000015.1"/>
</dbReference>
<dbReference type="Gene3D" id="1.10.10.60">
    <property type="entry name" value="Homeodomain-like"/>
    <property type="match status" value="1"/>
</dbReference>
<keyword evidence="2" id="KW-0238">DNA-binding</keyword>
<evidence type="ECO:0000256" key="2">
    <source>
        <dbReference type="ARBA" id="ARBA00023125"/>
    </source>
</evidence>
<dbReference type="InterPro" id="IPR018060">
    <property type="entry name" value="HTH_AraC"/>
</dbReference>
<keyword evidence="6" id="KW-1185">Reference proteome</keyword>
<reference evidence="6" key="1">
    <citation type="journal article" date="2019" name="Int. J. Syst. Evol. Microbiol.">
        <title>The Global Catalogue of Microorganisms (GCM) 10K type strain sequencing project: providing services to taxonomists for standard genome sequencing and annotation.</title>
        <authorList>
            <consortium name="The Broad Institute Genomics Platform"/>
            <consortium name="The Broad Institute Genome Sequencing Center for Infectious Disease"/>
            <person name="Wu L."/>
            <person name="Ma J."/>
        </authorList>
    </citation>
    <scope>NUCLEOTIDE SEQUENCE [LARGE SCALE GENOMIC DNA]</scope>
    <source>
        <strain evidence="6">CCUG 57113</strain>
    </source>
</reference>
<evidence type="ECO:0000256" key="3">
    <source>
        <dbReference type="ARBA" id="ARBA00023163"/>
    </source>
</evidence>
<protein>
    <submittedName>
        <fullName evidence="5">AraC family transcriptional regulator</fullName>
    </submittedName>
</protein>
<comment type="caution">
    <text evidence="5">The sequence shown here is derived from an EMBL/GenBank/DDBJ whole genome shotgun (WGS) entry which is preliminary data.</text>
</comment>
<feature type="domain" description="HTH araC/xylS-type" evidence="4">
    <location>
        <begin position="1"/>
        <end position="45"/>
    </location>
</feature>
<accession>A0ABW0LU71</accession>
<evidence type="ECO:0000313" key="6">
    <source>
        <dbReference type="Proteomes" id="UP001596105"/>
    </source>
</evidence>
<evidence type="ECO:0000259" key="4">
    <source>
        <dbReference type="PROSITE" id="PS01124"/>
    </source>
</evidence>